<dbReference type="Proteomes" id="UP000183208">
    <property type="component" value="Unassembled WGS sequence"/>
</dbReference>
<keyword evidence="2" id="KW-0574">Periplasm</keyword>
<feature type="signal peptide" evidence="3">
    <location>
        <begin position="1"/>
        <end position="26"/>
    </location>
</feature>
<dbReference type="AlphaFoldDB" id="A0A1M7CWF0"/>
<dbReference type="PANTHER" id="PTHR30006">
    <property type="entry name" value="THIAMINE-BINDING PERIPLASMIC PROTEIN-RELATED"/>
    <property type="match status" value="1"/>
</dbReference>
<evidence type="ECO:0000313" key="5">
    <source>
        <dbReference type="Proteomes" id="UP000183208"/>
    </source>
</evidence>
<dbReference type="RefSeq" id="WP_074824864.1">
    <property type="nucleotide sequence ID" value="NZ_FNTI01000001.1"/>
</dbReference>
<feature type="chain" id="PRO_5030031828" evidence="3">
    <location>
        <begin position="27"/>
        <end position="352"/>
    </location>
</feature>
<proteinExistence type="predicted"/>
<dbReference type="Pfam" id="PF13416">
    <property type="entry name" value="SBP_bac_8"/>
    <property type="match status" value="1"/>
</dbReference>
<dbReference type="OrthoDB" id="7374867at2"/>
<dbReference type="EMBL" id="FNTI01000001">
    <property type="protein sequence ID" value="SED76002.1"/>
    <property type="molecule type" value="Genomic_DNA"/>
</dbReference>
<dbReference type="InterPro" id="IPR006311">
    <property type="entry name" value="TAT_signal"/>
</dbReference>
<keyword evidence="1 3" id="KW-0732">Signal</keyword>
<evidence type="ECO:0000313" key="4">
    <source>
        <dbReference type="EMBL" id="SED76002.1"/>
    </source>
</evidence>
<name>A0A1M7CWF0_9BRAD</name>
<gene>
    <name evidence="4" type="ORF">SAMN05444171_5066</name>
</gene>
<evidence type="ECO:0000256" key="1">
    <source>
        <dbReference type="ARBA" id="ARBA00022729"/>
    </source>
</evidence>
<dbReference type="PANTHER" id="PTHR30006:SF24">
    <property type="entry name" value="SLL0237 PROTEIN"/>
    <property type="match status" value="1"/>
</dbReference>
<dbReference type="SUPFAM" id="SSF53850">
    <property type="entry name" value="Periplasmic binding protein-like II"/>
    <property type="match status" value="1"/>
</dbReference>
<dbReference type="Gene3D" id="3.40.190.10">
    <property type="entry name" value="Periplasmic binding protein-like II"/>
    <property type="match status" value="2"/>
</dbReference>
<accession>A0A1M7CWF0</accession>
<sequence length="352" mass="38331">MKSLDRRKFITTTFRALLTSSMPALASVGARNAHAQSADLASLAKEASKAGRVIWYDSSPTEHIAGIIAVFNRAYPDVQVRHVRIDSNAIGARIIQETQANAPTADIGISTSDQVWTLSQQKVLLGVNWGALGVSVSLSPNANSEYLINVAPFHVLLWNKRNVADDKVPNSWEEVLDPKWRGRVGTWVRPAAFVQLAKVWGEEKARDYLVKFTQQKPYLSPATVTMAQQVVAGEYDICIGVYNSAQPAIKAGAPLGLKVLNPTPISTLYSFIPKNSQNPAGGKLLAVWLSSLEGARTYEDATDRGNRLIPGTRTADLLAKRQIADFSPEEVPEVVRLTAEFTEILGRAGAAR</sequence>
<dbReference type="InterPro" id="IPR006059">
    <property type="entry name" value="SBP"/>
</dbReference>
<reference evidence="4 5" key="1">
    <citation type="submission" date="2016-10" db="EMBL/GenBank/DDBJ databases">
        <authorList>
            <person name="de Groot N.N."/>
        </authorList>
    </citation>
    <scope>NUCLEOTIDE SEQUENCE [LARGE SCALE GENOMIC DNA]</scope>
    <source>
        <strain evidence="4 5">GAS522</strain>
    </source>
</reference>
<organism evidence="4 5">
    <name type="scientific">Bradyrhizobium lablabi</name>
    <dbReference type="NCBI Taxonomy" id="722472"/>
    <lineage>
        <taxon>Bacteria</taxon>
        <taxon>Pseudomonadati</taxon>
        <taxon>Pseudomonadota</taxon>
        <taxon>Alphaproteobacteria</taxon>
        <taxon>Hyphomicrobiales</taxon>
        <taxon>Nitrobacteraceae</taxon>
        <taxon>Bradyrhizobium</taxon>
    </lineage>
</organism>
<evidence type="ECO:0000256" key="2">
    <source>
        <dbReference type="ARBA" id="ARBA00022764"/>
    </source>
</evidence>
<dbReference type="PROSITE" id="PS51318">
    <property type="entry name" value="TAT"/>
    <property type="match status" value="1"/>
</dbReference>
<protein>
    <submittedName>
        <fullName evidence="4">Iron(III) transport system substrate-binding protein</fullName>
    </submittedName>
</protein>
<evidence type="ECO:0000256" key="3">
    <source>
        <dbReference type="SAM" id="SignalP"/>
    </source>
</evidence>